<dbReference type="Gene3D" id="3.40.50.1820">
    <property type="entry name" value="alpha/beta hydrolase"/>
    <property type="match status" value="1"/>
</dbReference>
<comment type="caution">
    <text evidence="6">The sequence shown here is derived from an EMBL/GenBank/DDBJ whole genome shotgun (WGS) entry which is preliminary data.</text>
</comment>
<dbReference type="AlphaFoldDB" id="A0A3E2BM92"/>
<evidence type="ECO:0000256" key="3">
    <source>
        <dbReference type="SAM" id="SignalP"/>
    </source>
</evidence>
<evidence type="ECO:0000313" key="6">
    <source>
        <dbReference type="EMBL" id="RFT15883.1"/>
    </source>
</evidence>
<dbReference type="EMBL" id="QUAH01000006">
    <property type="protein sequence ID" value="RFT15883.1"/>
    <property type="molecule type" value="Genomic_DNA"/>
</dbReference>
<protein>
    <submittedName>
        <fullName evidence="6">Acylamino-acid-releasing enzyme</fullName>
    </submittedName>
</protein>
<dbReference type="InterPro" id="IPR016187">
    <property type="entry name" value="CTDL_fold"/>
</dbReference>
<evidence type="ECO:0000259" key="5">
    <source>
        <dbReference type="Pfam" id="PF03781"/>
    </source>
</evidence>
<feature type="signal peptide" evidence="3">
    <location>
        <begin position="1"/>
        <end position="29"/>
    </location>
</feature>
<dbReference type="Pfam" id="PF03781">
    <property type="entry name" value="FGE-sulfatase"/>
    <property type="match status" value="1"/>
</dbReference>
<evidence type="ECO:0000256" key="2">
    <source>
        <dbReference type="ARBA" id="ARBA00022825"/>
    </source>
</evidence>
<dbReference type="SUPFAM" id="SSF53474">
    <property type="entry name" value="alpha/beta-Hydrolases"/>
    <property type="match status" value="1"/>
</dbReference>
<keyword evidence="2" id="KW-0645">Protease</keyword>
<gene>
    <name evidence="6" type="ORF">OP8BY_2281</name>
</gene>
<dbReference type="PANTHER" id="PTHR42776:SF27">
    <property type="entry name" value="DIPEPTIDYL PEPTIDASE FAMILY MEMBER 6"/>
    <property type="match status" value="1"/>
</dbReference>
<dbReference type="GO" id="GO:0004252">
    <property type="term" value="F:serine-type endopeptidase activity"/>
    <property type="evidence" value="ECO:0007669"/>
    <property type="project" value="TreeGrafter"/>
</dbReference>
<evidence type="ECO:0000259" key="4">
    <source>
        <dbReference type="Pfam" id="PF00326"/>
    </source>
</evidence>
<organism evidence="6 7">
    <name type="scientific">Candidatus Saccharicenans subterraneus</name>
    <dbReference type="NCBI Taxonomy" id="2508984"/>
    <lineage>
        <taxon>Bacteria</taxon>
        <taxon>Candidatus Aminicenantota</taxon>
        <taxon>Candidatus Aminicenantia</taxon>
        <taxon>Candidatus Aminicenantales</taxon>
        <taxon>Candidatus Saccharicenantaceae</taxon>
        <taxon>Candidatus Saccharicenans</taxon>
    </lineage>
</organism>
<feature type="domain" description="Peptidase S9 prolyl oligopeptidase catalytic" evidence="4">
    <location>
        <begin position="487"/>
        <end position="690"/>
    </location>
</feature>
<feature type="chain" id="PRO_5017565786" evidence="3">
    <location>
        <begin position="30"/>
        <end position="913"/>
    </location>
</feature>
<dbReference type="Pfam" id="PF07676">
    <property type="entry name" value="PD40"/>
    <property type="match status" value="1"/>
</dbReference>
<keyword evidence="3" id="KW-0732">Signal</keyword>
<dbReference type="Proteomes" id="UP000257323">
    <property type="component" value="Unassembled WGS sequence"/>
</dbReference>
<name>A0A3E2BM92_9BACT</name>
<dbReference type="PANTHER" id="PTHR42776">
    <property type="entry name" value="SERINE PEPTIDASE S9 FAMILY MEMBER"/>
    <property type="match status" value="1"/>
</dbReference>
<dbReference type="Gene3D" id="3.90.1580.10">
    <property type="entry name" value="paralog of FGE (formylglycine-generating enzyme)"/>
    <property type="match status" value="1"/>
</dbReference>
<dbReference type="InterPro" id="IPR005532">
    <property type="entry name" value="SUMF_dom"/>
</dbReference>
<dbReference type="Pfam" id="PF00326">
    <property type="entry name" value="Peptidase_S9"/>
    <property type="match status" value="1"/>
</dbReference>
<evidence type="ECO:0000256" key="1">
    <source>
        <dbReference type="ARBA" id="ARBA00022801"/>
    </source>
</evidence>
<dbReference type="SUPFAM" id="SSF56436">
    <property type="entry name" value="C-type lectin-like"/>
    <property type="match status" value="1"/>
</dbReference>
<sequence length="913" mass="104588">MTGKRPFPKAFLFCLGLVLVLFIAGPLPAQEKTKATQPWAVDDVINQERASDFQISPDGTRVVWVKNVPDREKDGRISHLFLNYLDREQPAIQLTRGASSESRPRWSPDGQRIAFLSSRTEPSTGTAKEDESKGQQLWLLDLRGGEPWKVTSLEFGVIGYDWLDNDHFLILAREPKTLREIKEKEKKDDSIVYEDQEHMIPHRLFMYCLKEKTWHRLTENNDQITSFALSPDKKLVVTRNNQSLSYEVDKRVKPKYFLVNLQDRSSREIFPDPHFKPTGIYWDPNNQGFYFTVMKTVDPVNETTGAEFLYYYDLKSATHREIDLDWDWGLMGMGLEVRDDGFIAFLASGAVPRWRRYYRQGENFTHKELEGNHYPHLFNLTLQEKGNRLVYAHTTASRTPQWFAGLLEDNRIINEKQLTELNGHLQNKKMARTEVIKWKGALDDEIEGILYYPHDYQPGRKYPLFLNIHGGPMGIDMDAFEESYAYYPNILAQKGCFVLMPNYHGSMGYGQKFAESIRGHYYEYELEDMLKGIDHLVAKGLVDPDRLGTMGWSNGGILSIGLAVWTDRFKVAGIGAADVNWISDYGTCAFGVSFDNYYLLGPPWERPDYYIKKSPLFHFKDMKVPTIIFHGTEDTSVPFGQGMEHYRALKEIGQAPVRFIIFPGEPHGLRKLSHQRRKMEEELAWFDKHFFKTFRPENEALKEGSPLDLALKAQNFSRSGRSFGLLVKGKLIPETVKWQDLEVGRFEVTRAQWKAFDPGYQFEPGTENYPVSGITFDQAQKYVRWLSQLTGENYRLPGEQEARSLLARAQAEDNTLDYWAGYPVNFDDARLLGQVISNLKGKAPLLLPVDRFSPATESLIFGLGGSVAEWTVDASGKGKALGLSALHRSKATEAYAPPPAEYIGLRVFKQAKK</sequence>
<dbReference type="SUPFAM" id="SSF82171">
    <property type="entry name" value="DPP6 N-terminal domain-like"/>
    <property type="match status" value="1"/>
</dbReference>
<dbReference type="InterPro" id="IPR011659">
    <property type="entry name" value="WD40"/>
</dbReference>
<keyword evidence="1" id="KW-0378">Hydrolase</keyword>
<accession>A0A3E2BM92</accession>
<dbReference type="InterPro" id="IPR001375">
    <property type="entry name" value="Peptidase_S9_cat"/>
</dbReference>
<feature type="domain" description="Sulfatase-modifying factor enzyme-like" evidence="5">
    <location>
        <begin position="747"/>
        <end position="874"/>
    </location>
</feature>
<reference evidence="6 7" key="1">
    <citation type="submission" date="2018-08" db="EMBL/GenBank/DDBJ databases">
        <title>Genome analysis of the thermophilic bacterium of the candidate phylum Aminicenantes from deep subsurface aquifer revealed its physiology and ecological role.</title>
        <authorList>
            <person name="Kadnikov V.V."/>
            <person name="Mardanov A.V."/>
            <person name="Beletsky A.V."/>
            <person name="Karnachuk O.V."/>
            <person name="Ravin N.V."/>
        </authorList>
    </citation>
    <scope>NUCLEOTIDE SEQUENCE [LARGE SCALE GENOMIC DNA]</scope>
    <source>
        <strain evidence="6">BY38</strain>
    </source>
</reference>
<dbReference type="Gene3D" id="2.120.10.30">
    <property type="entry name" value="TolB, C-terminal domain"/>
    <property type="match status" value="1"/>
</dbReference>
<dbReference type="InterPro" id="IPR029058">
    <property type="entry name" value="AB_hydrolase_fold"/>
</dbReference>
<dbReference type="GO" id="GO:0006508">
    <property type="term" value="P:proteolysis"/>
    <property type="evidence" value="ECO:0007669"/>
    <property type="project" value="InterPro"/>
</dbReference>
<dbReference type="InterPro" id="IPR042095">
    <property type="entry name" value="SUMF_sf"/>
</dbReference>
<proteinExistence type="predicted"/>
<evidence type="ECO:0000313" key="7">
    <source>
        <dbReference type="Proteomes" id="UP000257323"/>
    </source>
</evidence>
<keyword evidence="2" id="KW-0720">Serine protease</keyword>
<dbReference type="InterPro" id="IPR011042">
    <property type="entry name" value="6-blade_b-propeller_TolB-like"/>
</dbReference>